<evidence type="ECO:0000313" key="9">
    <source>
        <dbReference type="EMBL" id="KAF9629569.1"/>
    </source>
</evidence>
<comment type="subcellular location">
    <subcellularLocation>
        <location evidence="1">Nucleus</location>
    </subcellularLocation>
</comment>
<feature type="compositionally biased region" description="Basic residues" evidence="7">
    <location>
        <begin position="105"/>
        <end position="114"/>
    </location>
</feature>
<keyword evidence="3" id="KW-0238">DNA-binding</keyword>
<dbReference type="InterPro" id="IPR002112">
    <property type="entry name" value="Leuzip_Jun"/>
</dbReference>
<keyword evidence="4" id="KW-0804">Transcription</keyword>
<evidence type="ECO:0000256" key="4">
    <source>
        <dbReference type="ARBA" id="ARBA00023163"/>
    </source>
</evidence>
<feature type="region of interest" description="Disordered" evidence="7">
    <location>
        <begin position="79"/>
        <end position="125"/>
    </location>
</feature>
<dbReference type="GO" id="GO:0003677">
    <property type="term" value="F:DNA binding"/>
    <property type="evidence" value="ECO:0007669"/>
    <property type="project" value="UniProtKB-KW"/>
</dbReference>
<dbReference type="PRINTS" id="PR00043">
    <property type="entry name" value="LEUZIPPRJUN"/>
</dbReference>
<proteinExistence type="predicted"/>
<evidence type="ECO:0000256" key="5">
    <source>
        <dbReference type="ARBA" id="ARBA00023242"/>
    </source>
</evidence>
<dbReference type="EMBL" id="MDYX01000024">
    <property type="protein sequence ID" value="KAF9629569.1"/>
    <property type="molecule type" value="Genomic_DNA"/>
</dbReference>
<dbReference type="AlphaFoldDB" id="A0A8H7IQ46"/>
<keyword evidence="2" id="KW-0805">Transcription regulation</keyword>
<dbReference type="SUPFAM" id="SSF57959">
    <property type="entry name" value="Leucine zipper domain"/>
    <property type="match status" value="1"/>
</dbReference>
<dbReference type="Pfam" id="PF00170">
    <property type="entry name" value="bZIP_1"/>
    <property type="match status" value="1"/>
</dbReference>
<gene>
    <name evidence="9" type="ORF">BFW01_g10772</name>
</gene>
<dbReference type="CDD" id="cd14687">
    <property type="entry name" value="bZIP_ATF2"/>
    <property type="match status" value="1"/>
</dbReference>
<accession>A0A8H7IQ46</accession>
<feature type="coiled-coil region" evidence="6">
    <location>
        <begin position="149"/>
        <end position="176"/>
    </location>
</feature>
<feature type="compositionally biased region" description="Basic and acidic residues" evidence="7">
    <location>
        <begin position="116"/>
        <end position="125"/>
    </location>
</feature>
<dbReference type="InterPro" id="IPR051027">
    <property type="entry name" value="bZIP_transcription_factors"/>
</dbReference>
<feature type="domain" description="BZIP" evidence="8">
    <location>
        <begin position="124"/>
        <end position="187"/>
    </location>
</feature>
<keyword evidence="6" id="KW-0175">Coiled coil</keyword>
<dbReference type="PROSITE" id="PS50217">
    <property type="entry name" value="BZIP"/>
    <property type="match status" value="1"/>
</dbReference>
<evidence type="ECO:0000256" key="1">
    <source>
        <dbReference type="ARBA" id="ARBA00004123"/>
    </source>
</evidence>
<evidence type="ECO:0000313" key="10">
    <source>
        <dbReference type="Proteomes" id="UP000627934"/>
    </source>
</evidence>
<reference evidence="9" key="1">
    <citation type="submission" date="2016-08" db="EMBL/GenBank/DDBJ databases">
        <authorList>
            <person name="Yan J."/>
        </authorList>
    </citation>
    <scope>NUCLEOTIDE SEQUENCE</scope>
    <source>
        <strain evidence="9">CSS-01s</strain>
    </source>
</reference>
<dbReference type="PANTHER" id="PTHR19304">
    <property type="entry name" value="CYCLIC-AMP RESPONSE ELEMENT BINDING PROTEIN"/>
    <property type="match status" value="1"/>
</dbReference>
<dbReference type="InterPro" id="IPR046347">
    <property type="entry name" value="bZIP_sf"/>
</dbReference>
<dbReference type="GO" id="GO:0005634">
    <property type="term" value="C:nucleus"/>
    <property type="evidence" value="ECO:0007669"/>
    <property type="project" value="UniProtKB-SubCell"/>
</dbReference>
<dbReference type="Proteomes" id="UP000627934">
    <property type="component" value="Unassembled WGS sequence"/>
</dbReference>
<name>A0A8H7IQ46_9PEZI</name>
<organism evidence="9 10">
    <name type="scientific">Lasiodiplodia theobromae</name>
    <dbReference type="NCBI Taxonomy" id="45133"/>
    <lineage>
        <taxon>Eukaryota</taxon>
        <taxon>Fungi</taxon>
        <taxon>Dikarya</taxon>
        <taxon>Ascomycota</taxon>
        <taxon>Pezizomycotina</taxon>
        <taxon>Dothideomycetes</taxon>
        <taxon>Dothideomycetes incertae sedis</taxon>
        <taxon>Botryosphaeriales</taxon>
        <taxon>Botryosphaeriaceae</taxon>
        <taxon>Lasiodiplodia</taxon>
    </lineage>
</organism>
<dbReference type="GO" id="GO:0003700">
    <property type="term" value="F:DNA-binding transcription factor activity"/>
    <property type="evidence" value="ECO:0007669"/>
    <property type="project" value="InterPro"/>
</dbReference>
<sequence length="224" mass="25008">MTSIVDRSLAFGPNFDTERNFEDPTLLSDALTSFFDTALSQPSNPSQAPSGNDFAAHIQQVTLGTDILADAGSDSARRDSLLPCEDASSPQTTSALCEPPEAAGKRKGRSRATRQNRGETAKTRAKREVNLEKNRLAANRCRKKKREWIDRLEDKHHQLSARNKLLREELAELYDTVYTLKELVLGHADCGSRPIDDYVRREAKQVHTRVRDNLPPPVLASPML</sequence>
<evidence type="ECO:0000256" key="3">
    <source>
        <dbReference type="ARBA" id="ARBA00023125"/>
    </source>
</evidence>
<protein>
    <submittedName>
        <fullName evidence="9">cAMP response element binding (CREB) protein</fullName>
    </submittedName>
</protein>
<keyword evidence="5" id="KW-0539">Nucleus</keyword>
<evidence type="ECO:0000256" key="6">
    <source>
        <dbReference type="SAM" id="Coils"/>
    </source>
</evidence>
<evidence type="ECO:0000256" key="2">
    <source>
        <dbReference type="ARBA" id="ARBA00023015"/>
    </source>
</evidence>
<dbReference type="SMART" id="SM00338">
    <property type="entry name" value="BRLZ"/>
    <property type="match status" value="1"/>
</dbReference>
<comment type="caution">
    <text evidence="9">The sequence shown here is derived from an EMBL/GenBank/DDBJ whole genome shotgun (WGS) entry which is preliminary data.</text>
</comment>
<dbReference type="InterPro" id="IPR004827">
    <property type="entry name" value="bZIP"/>
</dbReference>
<dbReference type="Gene3D" id="1.20.5.170">
    <property type="match status" value="1"/>
</dbReference>
<evidence type="ECO:0000256" key="7">
    <source>
        <dbReference type="SAM" id="MobiDB-lite"/>
    </source>
</evidence>
<evidence type="ECO:0000259" key="8">
    <source>
        <dbReference type="PROSITE" id="PS50217"/>
    </source>
</evidence>
<reference evidence="9" key="2">
    <citation type="journal article" date="2018" name="DNA Res.">
        <title>Comparative genome and transcriptome analyses reveal adaptations to opportunistic infections in woody plant degrading pathogens of Botryosphaeriaceae.</title>
        <authorList>
            <person name="Yan J.Y."/>
            <person name="Zhao W.S."/>
            <person name="Chen Z."/>
            <person name="Xing Q.K."/>
            <person name="Zhang W."/>
            <person name="Chethana K.W.T."/>
            <person name="Xue M.F."/>
            <person name="Xu J.P."/>
            <person name="Phillips A.J.L."/>
            <person name="Wang Y."/>
            <person name="Liu J.H."/>
            <person name="Liu M."/>
            <person name="Zhou Y."/>
            <person name="Jayawardena R.S."/>
            <person name="Manawasinghe I.S."/>
            <person name="Huang J.B."/>
            <person name="Qiao G.H."/>
            <person name="Fu C.Y."/>
            <person name="Guo F.F."/>
            <person name="Dissanayake A.J."/>
            <person name="Peng Y.L."/>
            <person name="Hyde K.D."/>
            <person name="Li X.H."/>
        </authorList>
    </citation>
    <scope>NUCLEOTIDE SEQUENCE</scope>
    <source>
        <strain evidence="9">CSS-01s</strain>
    </source>
</reference>